<comment type="caution">
    <text evidence="17">The sequence shown here is derived from an EMBL/GenBank/DDBJ whole genome shotgun (WGS) entry which is preliminary data.</text>
</comment>
<feature type="compositionally biased region" description="Basic and acidic residues" evidence="14">
    <location>
        <begin position="476"/>
        <end position="495"/>
    </location>
</feature>
<evidence type="ECO:0000256" key="12">
    <source>
        <dbReference type="ARBA" id="ARBA00063879"/>
    </source>
</evidence>
<evidence type="ECO:0000256" key="6">
    <source>
        <dbReference type="ARBA" id="ARBA00022889"/>
    </source>
</evidence>
<dbReference type="PANTHER" id="PTHR24023:SF372">
    <property type="entry name" value="COLLAGEN ALPHA-1(XVI) CHAIN"/>
    <property type="match status" value="1"/>
</dbReference>
<keyword evidence="7 17" id="KW-0176">Collagen</keyword>
<evidence type="ECO:0000256" key="9">
    <source>
        <dbReference type="ARBA" id="ARBA00023278"/>
    </source>
</evidence>
<feature type="compositionally biased region" description="Low complexity" evidence="14">
    <location>
        <begin position="452"/>
        <end position="467"/>
    </location>
</feature>
<dbReference type="SUPFAM" id="SSF49899">
    <property type="entry name" value="Concanavalin A-like lectins/glucanases"/>
    <property type="match status" value="1"/>
</dbReference>
<evidence type="ECO:0000256" key="4">
    <source>
        <dbReference type="ARBA" id="ARBA00022729"/>
    </source>
</evidence>
<evidence type="ECO:0000256" key="5">
    <source>
        <dbReference type="ARBA" id="ARBA00022737"/>
    </source>
</evidence>
<dbReference type="InterPro" id="IPR048287">
    <property type="entry name" value="TSPN-like_N"/>
</dbReference>
<comment type="function">
    <text evidence="11">Involved in mediating cell attachment and inducing integrin-mediated cellular reactions, such as cell spreading and alterations in cell morphology.</text>
</comment>
<feature type="region of interest" description="Disordered" evidence="14">
    <location>
        <begin position="565"/>
        <end position="689"/>
    </location>
</feature>
<dbReference type="GO" id="GO:0007155">
    <property type="term" value="P:cell adhesion"/>
    <property type="evidence" value="ECO:0007669"/>
    <property type="project" value="UniProtKB-KW"/>
</dbReference>
<feature type="compositionally biased region" description="Basic and acidic residues" evidence="14">
    <location>
        <begin position="1309"/>
        <end position="1318"/>
    </location>
</feature>
<evidence type="ECO:0000256" key="1">
    <source>
        <dbReference type="ARBA" id="ARBA00004498"/>
    </source>
</evidence>
<feature type="compositionally biased region" description="Low complexity" evidence="14">
    <location>
        <begin position="884"/>
        <end position="902"/>
    </location>
</feature>
<evidence type="ECO:0000313" key="18">
    <source>
        <dbReference type="Proteomes" id="UP000700334"/>
    </source>
</evidence>
<dbReference type="PANTHER" id="PTHR24023">
    <property type="entry name" value="COLLAGEN ALPHA"/>
    <property type="match status" value="1"/>
</dbReference>
<evidence type="ECO:0000256" key="13">
    <source>
        <dbReference type="ARBA" id="ARBA00074547"/>
    </source>
</evidence>
<dbReference type="InterPro" id="IPR050149">
    <property type="entry name" value="Collagen_superfamily"/>
</dbReference>
<dbReference type="GO" id="GO:0030198">
    <property type="term" value="P:extracellular matrix organization"/>
    <property type="evidence" value="ECO:0007669"/>
    <property type="project" value="TreeGrafter"/>
</dbReference>
<evidence type="ECO:0000256" key="11">
    <source>
        <dbReference type="ARBA" id="ARBA00057339"/>
    </source>
</evidence>
<evidence type="ECO:0000256" key="15">
    <source>
        <dbReference type="SAM" id="SignalP"/>
    </source>
</evidence>
<reference evidence="17" key="1">
    <citation type="journal article" date="2021" name="Evol. Appl.">
        <title>The genome of the Pyrenean desman and the effects of bottlenecks and inbreeding on the genomic landscape of an endangered species.</title>
        <authorList>
            <person name="Escoda L."/>
            <person name="Castresana J."/>
        </authorList>
    </citation>
    <scope>NUCLEOTIDE SEQUENCE</scope>
    <source>
        <strain evidence="17">IBE-C5619</strain>
    </source>
</reference>
<evidence type="ECO:0000256" key="7">
    <source>
        <dbReference type="ARBA" id="ARBA00023119"/>
    </source>
</evidence>
<keyword evidence="9" id="KW-0379">Hydroxylation</keyword>
<feature type="region of interest" description="Disordered" evidence="14">
    <location>
        <begin position="766"/>
        <end position="942"/>
    </location>
</feature>
<feature type="region of interest" description="Disordered" evidence="14">
    <location>
        <begin position="1049"/>
        <end position="1090"/>
    </location>
</feature>
<dbReference type="GO" id="GO:0005615">
    <property type="term" value="C:extracellular space"/>
    <property type="evidence" value="ECO:0007669"/>
    <property type="project" value="TreeGrafter"/>
</dbReference>
<keyword evidence="8" id="KW-0325">Glycoprotein</keyword>
<feature type="region of interest" description="Disordered" evidence="14">
    <location>
        <begin position="405"/>
        <end position="495"/>
    </location>
</feature>
<evidence type="ECO:0000256" key="3">
    <source>
        <dbReference type="ARBA" id="ARBA00022530"/>
    </source>
</evidence>
<keyword evidence="5" id="KW-0677">Repeat</keyword>
<proteinExistence type="inferred from homology"/>
<comment type="subcellular location">
    <subcellularLocation>
        <location evidence="1">Secreted</location>
        <location evidence="1">Extracellular space</location>
        <location evidence="1">Extracellular matrix</location>
    </subcellularLocation>
</comment>
<evidence type="ECO:0000256" key="10">
    <source>
        <dbReference type="ARBA" id="ARBA00049648"/>
    </source>
</evidence>
<dbReference type="EMBL" id="JAGFMF010012145">
    <property type="protein sequence ID" value="KAG8506900.1"/>
    <property type="molecule type" value="Genomic_DNA"/>
</dbReference>
<name>A0A8J6DGJ8_GALPY</name>
<evidence type="ECO:0000256" key="14">
    <source>
        <dbReference type="SAM" id="MobiDB-lite"/>
    </source>
</evidence>
<accession>A0A8J6DGJ8</accession>
<comment type="subunit">
    <text evidence="12">Homotrimer. Interacts with FBN1, fibronectin and integrins ITGA1/ITGB1 and ITGA2/ITGB1. Integrin ITGA1/ITGB1 binds to a unique site within COL16A1 located close to its C-terminal end between collagenous domains COL1-COL3.</text>
</comment>
<dbReference type="SMART" id="SM00210">
    <property type="entry name" value="TSPN"/>
    <property type="match status" value="1"/>
</dbReference>
<feature type="compositionally biased region" description="Low complexity" evidence="14">
    <location>
        <begin position="606"/>
        <end position="627"/>
    </location>
</feature>
<comment type="similarity">
    <text evidence="10">Belongs to the fibril-associated collagens with interrupted helices (FACIT) family.</text>
</comment>
<dbReference type="OrthoDB" id="5983381at2759"/>
<keyword evidence="4 15" id="KW-0732">Signal</keyword>
<sequence length="1596" mass="164954">MWASWVPGLWLLSLWATCNHGADTGEMTQEEGGAIGSPLAPGGAGVLYTCCPTATSLPGEQCPPSQQEGLRLEHRSDLSTNVTGFNLIRRLSIMKTSAIKKIRNPKGPLILRLGAAALTQPTRRVFPQGLPQEFALVLTILLKKHTHHHTWYLFQVTDGDGYPQISLEVNTQERSLELRARGQDGDFVSCIFPVPQLFDLRWHKLVLSVAERVASVHVDCASASSQPLGPRRPVRPTGHVFLGLDAEQGKPVSCPLETSKARRDTQSNELIEINPQTEGKVYTRCFCLEEPQNSKVEAQLTGRISQKAEQGAKVGMVGGGRRLRCPLPIRRQQPKRRASSRLQKGLGRRCQHALFTEGFVDRSLGLGRSAPPVSTVPGRATSQLVPLAPRSPQAPQFQPLFWSHLQGGKGERGMSGPSGPKGEKGARGSDCVRTSPDAPLQCAEGPKGEKGQSGALGPSGLPGPTGQKVVGLDWGDGARKARGETKAPRARRESQAEMLTLEPWAGVCFGEGSGWAGTAGRDLCYGTQGAEGELRVSAEWDGVEGQAGSSLTAASCLCQGDPGFVGPEGLAGEPGPPGLPGPPGIGLPGTPGDPGGPPGPKGDKGSSGVPGKEGPAGKPGKPGVPGLKGEKGDPCEVCPTLPEGFQNFLGLPGKPGPKGEPGDPAPAREGLGAVGQKGDRGDPGIQGLKGEKGESCLTCGPVGEAHGLSPAGRPAVGLPGLPGNFGAAGPAGSPGLPGPVGPAGVKGEKGESCGPCLALPKSHHQDGHVVALPGPPGEKGEPGPPGFGLPGKQGKAGEHGLKGQKGDAGNPGDPGTPGTTGQPGLSGEPGIRGPRGPKGEKGDGCTACPSLQGAPTDMVGLPGKPGPKGDPGPEGVGRPGKHGQPGLPGVQGPPGLKGVQGEPGPPGTGAQGPQGEPGAPGLPGIQGLLGPRGPPGPTGEKGAQVSACLLGARPAVLGSALVLGPREPRACQSCPDPACCTSLLCYPGAFVLPLHRGLRARKEPLDLWDPLVLVSLGLRKAALGQGSCVLLPFPAWLAAAPHCPLSPGSLLQGPGGQPGQAGLPGARGMPGEKGSQGEKGEPGECACPSRGDPVFSGMPGAPGLWMGSSWQPGPQVCRLCPVSPLVRQHPKASPPKSTAPSDAGLMISSVPQGPPGVPGPPGPPGMPGLQGVPGNNGLPGQPGLEVGSLPIERRLLQAICGDCAQEQTAHPVALLEKGQKGDQGVPGVPGFDNCARCFAERERPRAEEPRGPPGMRGSPGPPGPIGIKGERGYTGPSGEKGESSSWSCSFVSRAHLDPKASRVPQAQRVPEESEDPKGTRVRKATRKSKCILSTTVKHAQEEVRRGTPPPAPLSFLLRRYRVPLDSQAKSEHLAHPARKRRRAVKEFEAHQACLVPLDLQDPQESRGTPVLLAHPDSWAPRVTVGNQAPLAAVADREQRGHQDLQASRAQLGSLPWDLLENRDSMDLLAQRVTLDLRDRRAKQERREELAILAGQARVAPWGPLGHQGDMVNYDEIKRFIRQEIIKMFDGPQGPPGYGKMGATGPMGQQGIPGIPGPPGPMGQPGKAGHCNPSDCFGAMPMEQQYPPMKNMKGPFG</sequence>
<keyword evidence="18" id="KW-1185">Reference proteome</keyword>
<feature type="compositionally biased region" description="Basic and acidic residues" evidence="14">
    <location>
        <begin position="795"/>
        <end position="805"/>
    </location>
</feature>
<keyword evidence="6" id="KW-0130">Cell adhesion</keyword>
<dbReference type="Gene3D" id="2.60.120.200">
    <property type="match status" value="1"/>
</dbReference>
<gene>
    <name evidence="17" type="ORF">J0S82_005299</name>
</gene>
<feature type="domain" description="Thrombospondin-like N-terminal" evidence="16">
    <location>
        <begin position="84"/>
        <end position="265"/>
    </location>
</feature>
<evidence type="ECO:0000256" key="8">
    <source>
        <dbReference type="ARBA" id="ARBA00023180"/>
    </source>
</evidence>
<evidence type="ECO:0000256" key="2">
    <source>
        <dbReference type="ARBA" id="ARBA00022525"/>
    </source>
</evidence>
<dbReference type="Proteomes" id="UP000700334">
    <property type="component" value="Unassembled WGS sequence"/>
</dbReference>
<dbReference type="FunFam" id="2.60.120.200:FF:000094">
    <property type="entry name" value="Collagen type XVI alpha 1 chain"/>
    <property type="match status" value="1"/>
</dbReference>
<feature type="compositionally biased region" description="Low complexity" evidence="14">
    <location>
        <begin position="807"/>
        <end position="823"/>
    </location>
</feature>
<evidence type="ECO:0000313" key="17">
    <source>
        <dbReference type="EMBL" id="KAG8506900.1"/>
    </source>
</evidence>
<dbReference type="InterPro" id="IPR013320">
    <property type="entry name" value="ConA-like_dom_sf"/>
</dbReference>
<feature type="chain" id="PRO_5035232556" description="Collagen alpha-1(XVI) chain" evidence="15">
    <location>
        <begin position="22"/>
        <end position="1596"/>
    </location>
</feature>
<keyword evidence="3" id="KW-0272">Extracellular matrix</keyword>
<organism evidence="17 18">
    <name type="scientific">Galemys pyrenaicus</name>
    <name type="common">Iberian desman</name>
    <name type="synonym">Pyrenean desman</name>
    <dbReference type="NCBI Taxonomy" id="202257"/>
    <lineage>
        <taxon>Eukaryota</taxon>
        <taxon>Metazoa</taxon>
        <taxon>Chordata</taxon>
        <taxon>Craniata</taxon>
        <taxon>Vertebrata</taxon>
        <taxon>Euteleostomi</taxon>
        <taxon>Mammalia</taxon>
        <taxon>Eutheria</taxon>
        <taxon>Laurasiatheria</taxon>
        <taxon>Eulipotyphla</taxon>
        <taxon>Talpidae</taxon>
        <taxon>Galemys</taxon>
    </lineage>
</organism>
<feature type="region of interest" description="Disordered" evidence="14">
    <location>
        <begin position="1242"/>
        <end position="1327"/>
    </location>
</feature>
<dbReference type="GO" id="GO:0030020">
    <property type="term" value="F:extracellular matrix structural constituent conferring tensile strength"/>
    <property type="evidence" value="ECO:0007669"/>
    <property type="project" value="TreeGrafter"/>
</dbReference>
<dbReference type="GO" id="GO:0005594">
    <property type="term" value="C:collagen type IX trimer"/>
    <property type="evidence" value="ECO:0007669"/>
    <property type="project" value="TreeGrafter"/>
</dbReference>
<protein>
    <recommendedName>
        <fullName evidence="13">Collagen alpha-1(XVI) chain</fullName>
    </recommendedName>
</protein>
<keyword evidence="2" id="KW-0964">Secreted</keyword>
<evidence type="ECO:0000259" key="16">
    <source>
        <dbReference type="SMART" id="SM00210"/>
    </source>
</evidence>
<feature type="compositionally biased region" description="Pro residues" evidence="14">
    <location>
        <begin position="574"/>
        <end position="585"/>
    </location>
</feature>
<feature type="signal peptide" evidence="15">
    <location>
        <begin position="1"/>
        <end position="21"/>
    </location>
</feature>
<feature type="compositionally biased region" description="Low complexity" evidence="14">
    <location>
        <begin position="913"/>
        <end position="931"/>
    </location>
</feature>